<comment type="caution">
    <text evidence="1">The sequence shown here is derived from an EMBL/GenBank/DDBJ whole genome shotgun (WGS) entry which is preliminary data.</text>
</comment>
<accession>A0A645CFB0</accession>
<protein>
    <submittedName>
        <fullName evidence="1">Uncharacterized protein</fullName>
    </submittedName>
</protein>
<sequence length="120" mass="13100">MAQYGEDSMYVLTPSFVDTGILMYMAGEDTTWDAKLTAAVGLLKAGEYSPIIQIGDMFYILQLVGDEPAGEKTVADAHDAIMAAIIATKGDTLWNDTLATWEADETIATYFEDVYRSIGK</sequence>
<name>A0A645CFB0_9ZZZZ</name>
<dbReference type="AlphaFoldDB" id="A0A645CFB0"/>
<reference evidence="1" key="1">
    <citation type="submission" date="2019-08" db="EMBL/GenBank/DDBJ databases">
        <authorList>
            <person name="Kucharzyk K."/>
            <person name="Murdoch R.W."/>
            <person name="Higgins S."/>
            <person name="Loffler F."/>
        </authorList>
    </citation>
    <scope>NUCLEOTIDE SEQUENCE</scope>
</reference>
<proteinExistence type="predicted"/>
<dbReference type="EMBL" id="VSSQ01026741">
    <property type="protein sequence ID" value="MPM75611.1"/>
    <property type="molecule type" value="Genomic_DNA"/>
</dbReference>
<evidence type="ECO:0000313" key="1">
    <source>
        <dbReference type="EMBL" id="MPM75611.1"/>
    </source>
</evidence>
<organism evidence="1">
    <name type="scientific">bioreactor metagenome</name>
    <dbReference type="NCBI Taxonomy" id="1076179"/>
    <lineage>
        <taxon>unclassified sequences</taxon>
        <taxon>metagenomes</taxon>
        <taxon>ecological metagenomes</taxon>
    </lineage>
</organism>
<gene>
    <name evidence="1" type="ORF">SDC9_122605</name>
</gene>